<dbReference type="RefSeq" id="WP_205009715.1">
    <property type="nucleotide sequence ID" value="NZ_JAFBEI010000004.1"/>
</dbReference>
<feature type="transmembrane region" description="Helical" evidence="1">
    <location>
        <begin position="101"/>
        <end position="129"/>
    </location>
</feature>
<feature type="transmembrane region" description="Helical" evidence="1">
    <location>
        <begin position="21"/>
        <end position="44"/>
    </location>
</feature>
<keyword evidence="1" id="KW-1133">Transmembrane helix</keyword>
<feature type="transmembrane region" description="Helical" evidence="1">
    <location>
        <begin position="141"/>
        <end position="160"/>
    </location>
</feature>
<keyword evidence="3" id="KW-1185">Reference proteome</keyword>
<keyword evidence="1" id="KW-0472">Membrane</keyword>
<dbReference type="InterPro" id="IPR010380">
    <property type="entry name" value="DUF975"/>
</dbReference>
<name>A0ABS2PJN1_9STRE</name>
<evidence type="ECO:0000313" key="2">
    <source>
        <dbReference type="EMBL" id="MBM7635492.1"/>
    </source>
</evidence>
<evidence type="ECO:0000256" key="1">
    <source>
        <dbReference type="SAM" id="Phobius"/>
    </source>
</evidence>
<organism evidence="2 3">
    <name type="scientific">Streptococcus saliviloxodontae</name>
    <dbReference type="NCBI Taxonomy" id="1349416"/>
    <lineage>
        <taxon>Bacteria</taxon>
        <taxon>Bacillati</taxon>
        <taxon>Bacillota</taxon>
        <taxon>Bacilli</taxon>
        <taxon>Lactobacillales</taxon>
        <taxon>Streptococcaceae</taxon>
        <taxon>Streptococcus</taxon>
    </lineage>
</organism>
<dbReference type="Pfam" id="PF06161">
    <property type="entry name" value="DUF975"/>
    <property type="match status" value="1"/>
</dbReference>
<dbReference type="PANTHER" id="PTHR40076:SF1">
    <property type="entry name" value="MEMBRANE PROTEIN"/>
    <property type="match status" value="1"/>
</dbReference>
<dbReference type="EMBL" id="JAFBEI010000004">
    <property type="protein sequence ID" value="MBM7635492.1"/>
    <property type="molecule type" value="Genomic_DNA"/>
</dbReference>
<dbReference type="PANTHER" id="PTHR40076">
    <property type="entry name" value="MEMBRANE PROTEIN-RELATED"/>
    <property type="match status" value="1"/>
</dbReference>
<gene>
    <name evidence="2" type="ORF">JOC31_000284</name>
</gene>
<accession>A0ABS2PJN1</accession>
<protein>
    <submittedName>
        <fullName evidence="2">Membrane protein</fullName>
    </submittedName>
</protein>
<dbReference type="Proteomes" id="UP000809081">
    <property type="component" value="Unassembled WGS sequence"/>
</dbReference>
<sequence length="250" mass="28721">MNRKELKQTAKQLLKSLDGKYQLFLIPILLTLFSGGLSIQQAFMDDKVVSATAFPWVIQLILAFFSVSASITMLDVVRFKKRQVEMADSTRTFSTLWFKKLIFLFIVRFLMITLWSLPIGIGMLLVVLNVPSTSTITNQEVWLILIGVILYLVGLVLSIIKTYSYSQAEFVLYDLLEAGQNQSSLKILKESTRLMKGQKFKLFALEFSFIGWYLLIPFTLGLIFIYLLPYLYTSRALFYNQLPKTQDTSQ</sequence>
<comment type="caution">
    <text evidence="2">The sequence shown here is derived from an EMBL/GenBank/DDBJ whole genome shotgun (WGS) entry which is preliminary data.</text>
</comment>
<feature type="transmembrane region" description="Helical" evidence="1">
    <location>
        <begin position="56"/>
        <end position="77"/>
    </location>
</feature>
<feature type="transmembrane region" description="Helical" evidence="1">
    <location>
        <begin position="202"/>
        <end position="228"/>
    </location>
</feature>
<reference evidence="2 3" key="1">
    <citation type="submission" date="2021-01" db="EMBL/GenBank/DDBJ databases">
        <title>Genomic Encyclopedia of Type Strains, Phase IV (KMG-IV): sequencing the most valuable type-strain genomes for metagenomic binning, comparative biology and taxonomic classification.</title>
        <authorList>
            <person name="Goeker M."/>
        </authorList>
    </citation>
    <scope>NUCLEOTIDE SEQUENCE [LARGE SCALE GENOMIC DNA]</scope>
    <source>
        <strain evidence="2 3">DSM 27513</strain>
    </source>
</reference>
<keyword evidence="1" id="KW-0812">Transmembrane</keyword>
<proteinExistence type="predicted"/>
<evidence type="ECO:0000313" key="3">
    <source>
        <dbReference type="Proteomes" id="UP000809081"/>
    </source>
</evidence>